<evidence type="ECO:0000256" key="1">
    <source>
        <dbReference type="SAM" id="MobiDB-lite"/>
    </source>
</evidence>
<keyword evidence="3" id="KW-1185">Reference proteome</keyword>
<dbReference type="EMBL" id="CP010429">
    <property type="protein sequence ID" value="AKD54186.1"/>
    <property type="molecule type" value="Genomic_DNA"/>
</dbReference>
<organism evidence="2 3">
    <name type="scientific">Spirosoma radiotolerans</name>
    <dbReference type="NCBI Taxonomy" id="1379870"/>
    <lineage>
        <taxon>Bacteria</taxon>
        <taxon>Pseudomonadati</taxon>
        <taxon>Bacteroidota</taxon>
        <taxon>Cytophagia</taxon>
        <taxon>Cytophagales</taxon>
        <taxon>Cytophagaceae</taxon>
        <taxon>Spirosoma</taxon>
    </lineage>
</organism>
<evidence type="ECO:0000313" key="3">
    <source>
        <dbReference type="Proteomes" id="UP000033054"/>
    </source>
</evidence>
<evidence type="ECO:0000313" key="2">
    <source>
        <dbReference type="EMBL" id="AKD54186.1"/>
    </source>
</evidence>
<dbReference type="AlphaFoldDB" id="A0A0E3V636"/>
<reference evidence="2 3" key="1">
    <citation type="journal article" date="2014" name="Curr. Microbiol.">
        <title>Spirosoma radiotolerans sp. nov., a gamma-radiation-resistant bacterium isolated from gamma ray-irradiated soil.</title>
        <authorList>
            <person name="Lee J.J."/>
            <person name="Srinivasan S."/>
            <person name="Lim S."/>
            <person name="Joe M."/>
            <person name="Im S."/>
            <person name="Bae S.I."/>
            <person name="Park K.R."/>
            <person name="Han J.H."/>
            <person name="Park S.H."/>
            <person name="Joo B.M."/>
            <person name="Park S.J."/>
            <person name="Kim M.K."/>
        </authorList>
    </citation>
    <scope>NUCLEOTIDE SEQUENCE [LARGE SCALE GENOMIC DNA]</scope>
    <source>
        <strain evidence="2 3">DG5A</strain>
    </source>
</reference>
<protein>
    <submittedName>
        <fullName evidence="2">Uncharacterized protein</fullName>
    </submittedName>
</protein>
<sequence length="64" mass="7376">MVSEAVRKRQRLRPNEQQDVGKAFKKTPTMAIMGQWPICVRSYTGKALHPLRLVDFDDTTSAYH</sequence>
<feature type="region of interest" description="Disordered" evidence="1">
    <location>
        <begin position="1"/>
        <end position="23"/>
    </location>
</feature>
<dbReference type="KEGG" id="srd:SD10_03930"/>
<dbReference type="PATRIC" id="fig|1379870.5.peg.855"/>
<dbReference type="Proteomes" id="UP000033054">
    <property type="component" value="Chromosome"/>
</dbReference>
<gene>
    <name evidence="2" type="ORF">SD10_03930</name>
</gene>
<dbReference type="STRING" id="1379870.SD10_03930"/>
<dbReference type="HOGENOM" id="CLU_2865567_0_0_10"/>
<proteinExistence type="predicted"/>
<accession>A0A0E3V636</accession>
<name>A0A0E3V636_9BACT</name>